<dbReference type="PANTHER" id="PTHR31282">
    <property type="entry name" value="WRKY TRANSCRIPTION FACTOR 21-RELATED"/>
    <property type="match status" value="1"/>
</dbReference>
<dbReference type="GO" id="GO:0005634">
    <property type="term" value="C:nucleus"/>
    <property type="evidence" value="ECO:0007669"/>
    <property type="project" value="UniProtKB-SubCell"/>
</dbReference>
<dbReference type="InterPro" id="IPR003657">
    <property type="entry name" value="WRKY_dom"/>
</dbReference>
<dbReference type="AlphaFoldDB" id="A0A178W5N6"/>
<protein>
    <submittedName>
        <fullName evidence="7">WRKY66</fullName>
    </submittedName>
</protein>
<keyword evidence="5" id="KW-0539">Nucleus</keyword>
<keyword evidence="4" id="KW-0804">Transcription</keyword>
<sequence>MSLEIDAKAVSALLLGQGCANNLKTLLKNHETGSVSTEPLINSILDSFSFALSSQNIPRHVSQRSSKNILVNIALIQHCRKMCGIQGIEDSPTPAHIDGFIWRKYGQKTIKTSPHQRWYYRCAYAKDQNCDATKRVQKIQDNPPVYRNTYVGQHACEAPAYAVNNGTYGSKMIKFDYVMPESVMPQPLSIDSQEITMEDKDTDDHILNYINEHLMEDEAYDVFPDVLGERCCFGLEPFPGLNIYKS</sequence>
<evidence type="ECO:0000256" key="2">
    <source>
        <dbReference type="ARBA" id="ARBA00023015"/>
    </source>
</evidence>
<dbReference type="InterPro" id="IPR036576">
    <property type="entry name" value="WRKY_dom_sf"/>
</dbReference>
<gene>
    <name evidence="7" type="ordered locus">AXX17_At1g75440</name>
</gene>
<dbReference type="Gene3D" id="2.20.25.80">
    <property type="entry name" value="WRKY domain"/>
    <property type="match status" value="1"/>
</dbReference>
<reference evidence="8" key="1">
    <citation type="journal article" date="2016" name="Proc. Natl. Acad. Sci. U.S.A.">
        <title>Chromosome-level assembly of Arabidopsis thaliana Ler reveals the extent of translocation and inversion polymorphisms.</title>
        <authorList>
            <person name="Zapata L."/>
            <person name="Ding J."/>
            <person name="Willing E.M."/>
            <person name="Hartwig B."/>
            <person name="Bezdan D."/>
            <person name="Jiao W.B."/>
            <person name="Patel V."/>
            <person name="Velikkakam James G."/>
            <person name="Koornneef M."/>
            <person name="Ossowski S."/>
            <person name="Schneeberger K."/>
        </authorList>
    </citation>
    <scope>NUCLEOTIDE SEQUENCE [LARGE SCALE GENOMIC DNA]</scope>
    <source>
        <strain evidence="8">cv. Landsberg erecta</strain>
    </source>
</reference>
<dbReference type="ExpressionAtlas" id="A0A178W5N6">
    <property type="expression patterns" value="baseline and differential"/>
</dbReference>
<dbReference type="SUPFAM" id="SSF118290">
    <property type="entry name" value="WRKY DNA-binding domain"/>
    <property type="match status" value="1"/>
</dbReference>
<keyword evidence="2" id="KW-0805">Transcription regulation</keyword>
<dbReference type="InterPro" id="IPR044810">
    <property type="entry name" value="WRKY_plant"/>
</dbReference>
<organism evidence="7 8">
    <name type="scientific">Arabidopsis thaliana</name>
    <name type="common">Mouse-ear cress</name>
    <dbReference type="NCBI Taxonomy" id="3702"/>
    <lineage>
        <taxon>Eukaryota</taxon>
        <taxon>Viridiplantae</taxon>
        <taxon>Streptophyta</taxon>
        <taxon>Embryophyta</taxon>
        <taxon>Tracheophyta</taxon>
        <taxon>Spermatophyta</taxon>
        <taxon>Magnoliopsida</taxon>
        <taxon>eudicotyledons</taxon>
        <taxon>Gunneridae</taxon>
        <taxon>Pentapetalae</taxon>
        <taxon>rosids</taxon>
        <taxon>malvids</taxon>
        <taxon>Brassicales</taxon>
        <taxon>Brassicaceae</taxon>
        <taxon>Camelineae</taxon>
        <taxon>Arabidopsis</taxon>
    </lineage>
</organism>
<comment type="caution">
    <text evidence="7">The sequence shown here is derived from an EMBL/GenBank/DDBJ whole genome shotgun (WGS) entry which is preliminary data.</text>
</comment>
<dbReference type="Pfam" id="PF03106">
    <property type="entry name" value="WRKY"/>
    <property type="match status" value="1"/>
</dbReference>
<dbReference type="EMBL" id="LUHQ01000001">
    <property type="protein sequence ID" value="OAP13810.1"/>
    <property type="molecule type" value="Genomic_DNA"/>
</dbReference>
<evidence type="ECO:0000256" key="4">
    <source>
        <dbReference type="ARBA" id="ARBA00023163"/>
    </source>
</evidence>
<comment type="subcellular location">
    <subcellularLocation>
        <location evidence="1">Nucleus</location>
    </subcellularLocation>
</comment>
<accession>A0A178W5N6</accession>
<dbReference type="GO" id="GO:0003700">
    <property type="term" value="F:DNA-binding transcription factor activity"/>
    <property type="evidence" value="ECO:0007669"/>
    <property type="project" value="InterPro"/>
</dbReference>
<keyword evidence="3" id="KW-0238">DNA-binding</keyword>
<feature type="domain" description="WRKY" evidence="6">
    <location>
        <begin position="91"/>
        <end position="159"/>
    </location>
</feature>
<evidence type="ECO:0000313" key="8">
    <source>
        <dbReference type="Proteomes" id="UP000078284"/>
    </source>
</evidence>
<dbReference type="GO" id="GO:0043565">
    <property type="term" value="F:sequence-specific DNA binding"/>
    <property type="evidence" value="ECO:0007669"/>
    <property type="project" value="InterPro"/>
</dbReference>
<dbReference type="SMART" id="SM00774">
    <property type="entry name" value="WRKY"/>
    <property type="match status" value="1"/>
</dbReference>
<proteinExistence type="predicted"/>
<dbReference type="Proteomes" id="UP000078284">
    <property type="component" value="Chromosome 1"/>
</dbReference>
<evidence type="ECO:0000259" key="6">
    <source>
        <dbReference type="PROSITE" id="PS50811"/>
    </source>
</evidence>
<evidence type="ECO:0000313" key="7">
    <source>
        <dbReference type="EMBL" id="OAP13810.1"/>
    </source>
</evidence>
<evidence type="ECO:0000256" key="3">
    <source>
        <dbReference type="ARBA" id="ARBA00023125"/>
    </source>
</evidence>
<dbReference type="PROSITE" id="PS50811">
    <property type="entry name" value="WRKY"/>
    <property type="match status" value="1"/>
</dbReference>
<evidence type="ECO:0000256" key="1">
    <source>
        <dbReference type="ARBA" id="ARBA00004123"/>
    </source>
</evidence>
<name>A0A178W5N6_ARATH</name>
<evidence type="ECO:0000256" key="5">
    <source>
        <dbReference type="ARBA" id="ARBA00023242"/>
    </source>
</evidence>